<dbReference type="RefSeq" id="WP_206362709.1">
    <property type="nucleotide sequence ID" value="NZ_JAFHKU010000117.1"/>
</dbReference>
<dbReference type="EMBL" id="JAFHKU010000117">
    <property type="protein sequence ID" value="MBN3557580.1"/>
    <property type="molecule type" value="Genomic_DNA"/>
</dbReference>
<accession>A0AA41A072</accession>
<proteinExistence type="predicted"/>
<reference evidence="1" key="1">
    <citation type="submission" date="2021-01" db="EMBL/GenBank/DDBJ databases">
        <title>Genome Sequencing of Type Strains.</title>
        <authorList>
            <person name="Lemaire J.F."/>
            <person name="Inderbitzin P."/>
            <person name="Collins S.B."/>
            <person name="Wespe N."/>
            <person name="Knight-Connoni V."/>
        </authorList>
    </citation>
    <scope>NUCLEOTIDE SEQUENCE</scope>
    <source>
        <strain evidence="1">DSM 14562</strain>
    </source>
</reference>
<gene>
    <name evidence="1" type="ORF">JYA60_04985</name>
</gene>
<sequence length="146" mass="15991">MTDRVSASITIGGVLDRSTLPELESIVRHEGLSTGWDGAPFHLAELVDGKSLTLKAHEVARGAFEALEAFCVRETLPFVRWSGACPGQWGAERLVFTGSGEPTRFPCDEDDYVVIGEDHLQRLATFEAALAYFEGANFVVPPIRLR</sequence>
<protein>
    <submittedName>
        <fullName evidence="1">Uncharacterized protein</fullName>
    </submittedName>
</protein>
<name>A0AA41A072_9SPHN</name>
<dbReference type="Proteomes" id="UP000704529">
    <property type="component" value="Unassembled WGS sequence"/>
</dbReference>
<dbReference type="AlphaFoldDB" id="A0AA41A072"/>
<evidence type="ECO:0000313" key="2">
    <source>
        <dbReference type="Proteomes" id="UP000704529"/>
    </source>
</evidence>
<comment type="caution">
    <text evidence="1">The sequence shown here is derived from an EMBL/GenBank/DDBJ whole genome shotgun (WGS) entry which is preliminary data.</text>
</comment>
<organism evidence="1 2">
    <name type="scientific">Sphingomonas yabuuchiae</name>
    <dbReference type="NCBI Taxonomy" id="172044"/>
    <lineage>
        <taxon>Bacteria</taxon>
        <taxon>Pseudomonadati</taxon>
        <taxon>Pseudomonadota</taxon>
        <taxon>Alphaproteobacteria</taxon>
        <taxon>Sphingomonadales</taxon>
        <taxon>Sphingomonadaceae</taxon>
        <taxon>Sphingomonas</taxon>
    </lineage>
</organism>
<evidence type="ECO:0000313" key="1">
    <source>
        <dbReference type="EMBL" id="MBN3557580.1"/>
    </source>
</evidence>